<comment type="caution">
    <text evidence="2">The sequence shown here is derived from an EMBL/GenBank/DDBJ whole genome shotgun (WGS) entry which is preliminary data.</text>
</comment>
<protein>
    <submittedName>
        <fullName evidence="2">Uncharacterized protein</fullName>
    </submittedName>
</protein>
<dbReference type="PANTHER" id="PTHR33167">
    <property type="entry name" value="TRANSCRIPTION FACTOR, PUTATIVE (DUF863)-RELATED"/>
    <property type="match status" value="1"/>
</dbReference>
<feature type="region of interest" description="Disordered" evidence="1">
    <location>
        <begin position="130"/>
        <end position="152"/>
    </location>
</feature>
<reference evidence="2 3" key="1">
    <citation type="submission" date="2020-08" db="EMBL/GenBank/DDBJ databases">
        <title>Plant Genome Project.</title>
        <authorList>
            <person name="Zhang R.-G."/>
        </authorList>
    </citation>
    <scope>NUCLEOTIDE SEQUENCE [LARGE SCALE GENOMIC DNA]</scope>
    <source>
        <tissue evidence="2">Rhizome</tissue>
    </source>
</reference>
<proteinExistence type="predicted"/>
<feature type="compositionally biased region" description="Basic and acidic residues" evidence="1">
    <location>
        <begin position="93"/>
        <end position="104"/>
    </location>
</feature>
<organism evidence="2 3">
    <name type="scientific">Zingiber officinale</name>
    <name type="common">Ginger</name>
    <name type="synonym">Amomum zingiber</name>
    <dbReference type="NCBI Taxonomy" id="94328"/>
    <lineage>
        <taxon>Eukaryota</taxon>
        <taxon>Viridiplantae</taxon>
        <taxon>Streptophyta</taxon>
        <taxon>Embryophyta</taxon>
        <taxon>Tracheophyta</taxon>
        <taxon>Spermatophyta</taxon>
        <taxon>Magnoliopsida</taxon>
        <taxon>Liliopsida</taxon>
        <taxon>Zingiberales</taxon>
        <taxon>Zingiberaceae</taxon>
        <taxon>Zingiber</taxon>
    </lineage>
</organism>
<sequence length="203" mass="23201">MEGFLNQHGEEYISVKKVMLKQEETFRHQVGLASSSDLIIHEVDVRFGNFWIPHIIQVQELHRVYQIQKLLMKEAQPNRKPSKQTNQTNSDKCTPEHSDELKVDADEEGDLELTLATGSRTQWKKKSASYISDSGSGFSSTSGDSAGRRQTKSVWPLTHDSIRFIERKNTGLKIEKMKQDELKQPSWLFLCNKQHSMVASLGL</sequence>
<gene>
    <name evidence="2" type="ORF">ZIOFF_029043</name>
</gene>
<name>A0A8J5H0U6_ZINOF</name>
<keyword evidence="3" id="KW-1185">Reference proteome</keyword>
<dbReference type="EMBL" id="JACMSC010000008">
    <property type="protein sequence ID" value="KAG6510994.1"/>
    <property type="molecule type" value="Genomic_DNA"/>
</dbReference>
<evidence type="ECO:0000313" key="3">
    <source>
        <dbReference type="Proteomes" id="UP000734854"/>
    </source>
</evidence>
<feature type="compositionally biased region" description="Polar residues" evidence="1">
    <location>
        <begin position="83"/>
        <end position="92"/>
    </location>
</feature>
<feature type="region of interest" description="Disordered" evidence="1">
    <location>
        <begin position="75"/>
        <end position="105"/>
    </location>
</feature>
<dbReference type="Proteomes" id="UP000734854">
    <property type="component" value="Unassembled WGS sequence"/>
</dbReference>
<feature type="compositionally biased region" description="Low complexity" evidence="1">
    <location>
        <begin position="130"/>
        <end position="145"/>
    </location>
</feature>
<evidence type="ECO:0000256" key="1">
    <source>
        <dbReference type="SAM" id="MobiDB-lite"/>
    </source>
</evidence>
<evidence type="ECO:0000313" key="2">
    <source>
        <dbReference type="EMBL" id="KAG6510994.1"/>
    </source>
</evidence>
<dbReference type="PANTHER" id="PTHR33167:SF4">
    <property type="entry name" value="TRANSCRIPTION FACTOR, PUTATIVE (DUF863)-RELATED"/>
    <property type="match status" value="1"/>
</dbReference>
<accession>A0A8J5H0U6</accession>
<dbReference type="AlphaFoldDB" id="A0A8J5H0U6"/>